<gene>
    <name evidence="2" type="ORF">HUO14_11565</name>
</gene>
<keyword evidence="1" id="KW-1133">Transmembrane helix</keyword>
<dbReference type="RefSeq" id="WP_176279976.1">
    <property type="nucleotide sequence ID" value="NZ_JABWMH010000003.1"/>
</dbReference>
<evidence type="ECO:0000313" key="2">
    <source>
        <dbReference type="EMBL" id="NVD28541.1"/>
    </source>
</evidence>
<name>A0ABX2N4R6_9SPHN</name>
<feature type="transmembrane region" description="Helical" evidence="1">
    <location>
        <begin position="152"/>
        <end position="173"/>
    </location>
</feature>
<dbReference type="SUPFAM" id="SSF48452">
    <property type="entry name" value="TPR-like"/>
    <property type="match status" value="1"/>
</dbReference>
<evidence type="ECO:0000313" key="3">
    <source>
        <dbReference type="Proteomes" id="UP000652427"/>
    </source>
</evidence>
<comment type="caution">
    <text evidence="2">The sequence shown here is derived from an EMBL/GenBank/DDBJ whole genome shotgun (WGS) entry which is preliminary data.</text>
</comment>
<accession>A0ABX2N4R6</accession>
<reference evidence="2 3" key="1">
    <citation type="submission" date="2020-06" db="EMBL/GenBank/DDBJ databases">
        <authorList>
            <person name="Kim S.-J."/>
            <person name="Park S.-J."/>
        </authorList>
    </citation>
    <scope>NUCLEOTIDE SEQUENCE [LARGE SCALE GENOMIC DNA]</scope>
    <source>
        <strain evidence="2 3">SW-151</strain>
    </source>
</reference>
<keyword evidence="1" id="KW-0472">Membrane</keyword>
<sequence length="569" mass="62604">MSSAISDGQRAEMLRAEANTLLHSPDFVRSPVMSQLLKYLVEEAITNPDNPPKAYQVAVDGLGRSEDFDVQADSYPRVQVGRLRKMLAAHYAAADSPERLRIPIGHYTVEIHMDDDNIDQQPDIPDGETDAPALASPAAAGGDRWFHKKKMILGLAAILLIAVMAFAWSTGLFDDDLPDEKTMSDYYILPPKIYFTAANDELPANEPGREAEIRLFMEHALANSSQVRLGAEDISDSSSEPYRNAYRFDIQWVPGQNGPEVIFSLTSLARNEVIWSATIAAPESAANYPDELGPIASRIASVYGVIATDQRKHLPDDAMMGHACLLRFESYRADRDPELLPVVESCLEQSLAADPLDSRILAAASFVAFLREDETGRTPDPEAGMRFAREAMVRGREEASANFALARASFFSRNCARGKEFAEKAIELDPYEATMHAETGAFLFACSDPSAIQYLRRAIALDPRGSILAETALVFTLLAEGKDKEALEFAESIMPSSNSVGPYYDVAMAMVYAKNGRIEDSRAAWDRLVAAYGSKTEESPREFLDRLILNPSLANRAFLLLSITGVITE</sequence>
<keyword evidence="1" id="KW-0812">Transmembrane</keyword>
<dbReference type="EMBL" id="JABWMH010000003">
    <property type="protein sequence ID" value="NVD28541.1"/>
    <property type="molecule type" value="Genomic_DNA"/>
</dbReference>
<dbReference type="Proteomes" id="UP000652427">
    <property type="component" value="Unassembled WGS sequence"/>
</dbReference>
<organism evidence="2 3">
    <name type="scientific">Parasphingorhabdus flavimaris</name>
    <dbReference type="NCBI Taxonomy" id="266812"/>
    <lineage>
        <taxon>Bacteria</taxon>
        <taxon>Pseudomonadati</taxon>
        <taxon>Pseudomonadota</taxon>
        <taxon>Alphaproteobacteria</taxon>
        <taxon>Sphingomonadales</taxon>
        <taxon>Sphingomonadaceae</taxon>
        <taxon>Parasphingorhabdus</taxon>
    </lineage>
</organism>
<evidence type="ECO:0000256" key="1">
    <source>
        <dbReference type="SAM" id="Phobius"/>
    </source>
</evidence>
<dbReference type="InterPro" id="IPR011990">
    <property type="entry name" value="TPR-like_helical_dom_sf"/>
</dbReference>
<dbReference type="Gene3D" id="1.25.40.10">
    <property type="entry name" value="Tetratricopeptide repeat domain"/>
    <property type="match status" value="1"/>
</dbReference>
<keyword evidence="3" id="KW-1185">Reference proteome</keyword>
<protein>
    <recommendedName>
        <fullName evidence="4">Tetratricopeptide repeat protein</fullName>
    </recommendedName>
</protein>
<proteinExistence type="predicted"/>
<evidence type="ECO:0008006" key="4">
    <source>
        <dbReference type="Google" id="ProtNLM"/>
    </source>
</evidence>